<dbReference type="AlphaFoldDB" id="A0AAV3RB33"/>
<dbReference type="Proteomes" id="UP001454036">
    <property type="component" value="Unassembled WGS sequence"/>
</dbReference>
<dbReference type="InterPro" id="IPR036691">
    <property type="entry name" value="Endo/exonu/phosph_ase_sf"/>
</dbReference>
<gene>
    <name evidence="1" type="ORF">LIER_26620</name>
</gene>
<comment type="caution">
    <text evidence="1">The sequence shown here is derived from an EMBL/GenBank/DDBJ whole genome shotgun (WGS) entry which is preliminary data.</text>
</comment>
<protein>
    <recommendedName>
        <fullName evidence="3">Reverse transcriptase</fullName>
    </recommendedName>
</protein>
<dbReference type="Gene3D" id="3.60.10.10">
    <property type="entry name" value="Endonuclease/exonuclease/phosphatase"/>
    <property type="match status" value="1"/>
</dbReference>
<proteinExistence type="predicted"/>
<sequence>MGSHQHMGSHQQVVVSFQGKENMQLAYLVEAETTAAILRSRKVSVGDLNGKNSQQYELRKNGGSVGRLTQVPIKTSVRVGGCEASNTRRLSKAFDEVCPEFGETCRGKKVVRSDTGVESDGVGVGVNSTREAELDTGATKGQFSGGIVEGDVAARICEQRSGWPTLFMRVALMRSEKINLKFTYQVVTLGDDGELIDLGFIGHPFTWWNRHEGEHIVKARLDRTLANAKWCLDFPKATCKHLEMIAVDHCPLLVDTDSHSEKAKKSEKIKQVHMGLINWCKHQNLNSLIRIEDIQARMKNIYKSGMGNQSELLYLEKELDEAWGEEEKYWCARAKEKHLKEGDKNTSFFHASAMIRRRRNLLTGLEDVNGVLAGRYRETGGNCS</sequence>
<evidence type="ECO:0008006" key="3">
    <source>
        <dbReference type="Google" id="ProtNLM"/>
    </source>
</evidence>
<reference evidence="1 2" key="1">
    <citation type="submission" date="2024-01" db="EMBL/GenBank/DDBJ databases">
        <title>The complete chloroplast genome sequence of Lithospermum erythrorhizon: insights into the phylogenetic relationship among Boraginaceae species and the maternal lineages of purple gromwells.</title>
        <authorList>
            <person name="Okada T."/>
            <person name="Watanabe K."/>
        </authorList>
    </citation>
    <scope>NUCLEOTIDE SEQUENCE [LARGE SCALE GENOMIC DNA]</scope>
</reference>
<name>A0AAV3RB33_LITER</name>
<evidence type="ECO:0000313" key="2">
    <source>
        <dbReference type="Proteomes" id="UP001454036"/>
    </source>
</evidence>
<accession>A0AAV3RB33</accession>
<dbReference type="SUPFAM" id="SSF56219">
    <property type="entry name" value="DNase I-like"/>
    <property type="match status" value="1"/>
</dbReference>
<keyword evidence="2" id="KW-1185">Reference proteome</keyword>
<dbReference type="EMBL" id="BAABME010008334">
    <property type="protein sequence ID" value="GAA0172886.1"/>
    <property type="molecule type" value="Genomic_DNA"/>
</dbReference>
<evidence type="ECO:0000313" key="1">
    <source>
        <dbReference type="EMBL" id="GAA0172886.1"/>
    </source>
</evidence>
<dbReference type="PANTHER" id="PTHR33710:SF79">
    <property type="entry name" value="OS06G0205337 PROTEIN"/>
    <property type="match status" value="1"/>
</dbReference>
<dbReference type="PANTHER" id="PTHR33710">
    <property type="entry name" value="BNAC02G09200D PROTEIN"/>
    <property type="match status" value="1"/>
</dbReference>
<organism evidence="1 2">
    <name type="scientific">Lithospermum erythrorhizon</name>
    <name type="common">Purple gromwell</name>
    <name type="synonym">Lithospermum officinale var. erythrorhizon</name>
    <dbReference type="NCBI Taxonomy" id="34254"/>
    <lineage>
        <taxon>Eukaryota</taxon>
        <taxon>Viridiplantae</taxon>
        <taxon>Streptophyta</taxon>
        <taxon>Embryophyta</taxon>
        <taxon>Tracheophyta</taxon>
        <taxon>Spermatophyta</taxon>
        <taxon>Magnoliopsida</taxon>
        <taxon>eudicotyledons</taxon>
        <taxon>Gunneridae</taxon>
        <taxon>Pentapetalae</taxon>
        <taxon>asterids</taxon>
        <taxon>lamiids</taxon>
        <taxon>Boraginales</taxon>
        <taxon>Boraginaceae</taxon>
        <taxon>Boraginoideae</taxon>
        <taxon>Lithospermeae</taxon>
        <taxon>Lithospermum</taxon>
    </lineage>
</organism>